<accession>A0A183BDV8</accession>
<proteinExistence type="inferred from homology"/>
<dbReference type="EC" id="2.1.2.10" evidence="10"/>
<evidence type="ECO:0000256" key="6">
    <source>
        <dbReference type="ARBA" id="ARBA00022679"/>
    </source>
</evidence>
<sequence>MFPASRKYFSTPGLTRLSERLFCIGKPTQTAKKTPFYDFHVAENAKLVDFCGFSLPIVYKAQSIIDSHRHVRTNCGIFDVSHMLQTKLSGADRIKFMESLTVSDLQGLRKGCGTLSVFLNDNGGIVDDLIITVCREPYLYVVSNAACAAKVRAHLTEKQKAFVSSGNEVNLEFLDHALLAVQGPKANSIIREGIQHNDRPIFDDLYHMESTVISSLFEIRITRCGYTGEDGYEISIPSSLALPLARKLREYGSVRPIGLAARDTLRLEGGMCLYGNELSETTSPVEAALTWLIGTLMVSNCCSFVPSTVSFLIFRQDLFEIPVDLPRIGSVSFRCVHSFLSYYSQCHT</sequence>
<dbReference type="WBParaSite" id="ECPE_0001743801-mRNA-1">
    <property type="protein sequence ID" value="ECPE_0001743801-mRNA-1"/>
    <property type="gene ID" value="ECPE_0001743801"/>
</dbReference>
<dbReference type="Gene3D" id="3.30.70.1400">
    <property type="entry name" value="Aminomethyltransferase beta-barrel domains"/>
    <property type="match status" value="1"/>
</dbReference>
<evidence type="ECO:0000259" key="11">
    <source>
        <dbReference type="Pfam" id="PF01571"/>
    </source>
</evidence>
<evidence type="ECO:0000256" key="5">
    <source>
        <dbReference type="ARBA" id="ARBA00022576"/>
    </source>
</evidence>
<dbReference type="GO" id="GO:0006546">
    <property type="term" value="P:glycine catabolic process"/>
    <property type="evidence" value="ECO:0007669"/>
    <property type="project" value="InterPro"/>
</dbReference>
<evidence type="ECO:0000256" key="10">
    <source>
        <dbReference type="RuleBase" id="RU003981"/>
    </source>
</evidence>
<dbReference type="InterPro" id="IPR006222">
    <property type="entry name" value="GCVT_N"/>
</dbReference>
<protein>
    <recommendedName>
        <fullName evidence="10">Aminomethyltransferase</fullName>
        <ecNumber evidence="10">2.1.2.10</ecNumber>
    </recommendedName>
    <alternativeName>
        <fullName evidence="10">Glycine cleavage system T protein</fullName>
    </alternativeName>
</protein>
<dbReference type="FunFam" id="3.30.70.1400:FF:000001">
    <property type="entry name" value="Aminomethyltransferase"/>
    <property type="match status" value="1"/>
</dbReference>
<keyword evidence="7 10" id="KW-0809">Transit peptide</keyword>
<feature type="domain" description="GCVT N-terminal" evidence="11">
    <location>
        <begin position="36"/>
        <end position="294"/>
    </location>
</feature>
<evidence type="ECO:0000256" key="1">
    <source>
        <dbReference type="ARBA" id="ARBA00003631"/>
    </source>
</evidence>
<evidence type="ECO:0000256" key="3">
    <source>
        <dbReference type="ARBA" id="ARBA00008609"/>
    </source>
</evidence>
<evidence type="ECO:0000256" key="7">
    <source>
        <dbReference type="ARBA" id="ARBA00022946"/>
    </source>
</evidence>
<dbReference type="GO" id="GO:0005960">
    <property type="term" value="C:glycine cleavage complex"/>
    <property type="evidence" value="ECO:0007669"/>
    <property type="project" value="InterPro"/>
</dbReference>
<comment type="catalytic activity">
    <reaction evidence="9 10">
        <text>N(6)-[(R)-S(8)-aminomethyldihydrolipoyl]-L-lysyl-[protein] + (6S)-5,6,7,8-tetrahydrofolate = N(6)-[(R)-dihydrolipoyl]-L-lysyl-[protein] + (6R)-5,10-methylene-5,6,7,8-tetrahydrofolate + NH4(+)</text>
        <dbReference type="Rhea" id="RHEA:16945"/>
        <dbReference type="Rhea" id="RHEA-COMP:10475"/>
        <dbReference type="Rhea" id="RHEA-COMP:10492"/>
        <dbReference type="ChEBI" id="CHEBI:15636"/>
        <dbReference type="ChEBI" id="CHEBI:28938"/>
        <dbReference type="ChEBI" id="CHEBI:57453"/>
        <dbReference type="ChEBI" id="CHEBI:83100"/>
        <dbReference type="ChEBI" id="CHEBI:83143"/>
        <dbReference type="EC" id="2.1.2.10"/>
    </reaction>
</comment>
<dbReference type="InterPro" id="IPR006223">
    <property type="entry name" value="GcvT"/>
</dbReference>
<dbReference type="GO" id="GO:0008483">
    <property type="term" value="F:transaminase activity"/>
    <property type="evidence" value="ECO:0007669"/>
    <property type="project" value="UniProtKB-KW"/>
</dbReference>
<dbReference type="InterPro" id="IPR027266">
    <property type="entry name" value="TrmE/GcvT-like"/>
</dbReference>
<dbReference type="OrthoDB" id="10263536at2759"/>
<dbReference type="Gene3D" id="3.30.1360.120">
    <property type="entry name" value="Probable tRNA modification gtpase trme, domain 1"/>
    <property type="match status" value="1"/>
</dbReference>
<keyword evidence="5 10" id="KW-0032">Aminotransferase</keyword>
<dbReference type="GO" id="GO:0004047">
    <property type="term" value="F:aminomethyltransferase activity"/>
    <property type="evidence" value="ECO:0007669"/>
    <property type="project" value="UniProtKB-EC"/>
</dbReference>
<evidence type="ECO:0000256" key="2">
    <source>
        <dbReference type="ARBA" id="ARBA00004173"/>
    </source>
</evidence>
<dbReference type="PANTHER" id="PTHR43757:SF16">
    <property type="entry name" value="AMINOMETHYLTRANSFERASE, MITOCHONDRIAL"/>
    <property type="match status" value="1"/>
</dbReference>
<dbReference type="SUPFAM" id="SSF103025">
    <property type="entry name" value="Folate-binding domain"/>
    <property type="match status" value="1"/>
</dbReference>
<dbReference type="EMBL" id="UZAN01069078">
    <property type="protein sequence ID" value="VDP94683.1"/>
    <property type="molecule type" value="Genomic_DNA"/>
</dbReference>
<evidence type="ECO:0000256" key="4">
    <source>
        <dbReference type="ARBA" id="ARBA00011690"/>
    </source>
</evidence>
<name>A0A183BDV8_9TREM</name>
<dbReference type="Gene3D" id="4.10.1250.10">
    <property type="entry name" value="Aminomethyltransferase fragment"/>
    <property type="match status" value="1"/>
</dbReference>
<evidence type="ECO:0000313" key="12">
    <source>
        <dbReference type="EMBL" id="VDP94683.1"/>
    </source>
</evidence>
<dbReference type="Pfam" id="PF01571">
    <property type="entry name" value="GCV_T"/>
    <property type="match status" value="1"/>
</dbReference>
<reference evidence="12 13" key="2">
    <citation type="submission" date="2018-11" db="EMBL/GenBank/DDBJ databases">
        <authorList>
            <consortium name="Pathogen Informatics"/>
        </authorList>
    </citation>
    <scope>NUCLEOTIDE SEQUENCE [LARGE SCALE GENOMIC DNA]</scope>
    <source>
        <strain evidence="12 13">Egypt</strain>
    </source>
</reference>
<comment type="subunit">
    <text evidence="4 10">The glycine cleavage system is composed of four proteins: P, T, L and H.</text>
</comment>
<dbReference type="NCBIfam" id="TIGR00528">
    <property type="entry name" value="gcvT"/>
    <property type="match status" value="1"/>
</dbReference>
<evidence type="ECO:0000313" key="14">
    <source>
        <dbReference type="WBParaSite" id="ECPE_0001743801-mRNA-1"/>
    </source>
</evidence>
<dbReference type="GO" id="GO:0005739">
    <property type="term" value="C:mitochondrion"/>
    <property type="evidence" value="ECO:0007669"/>
    <property type="project" value="UniProtKB-SubCell"/>
</dbReference>
<evidence type="ECO:0000313" key="13">
    <source>
        <dbReference type="Proteomes" id="UP000272942"/>
    </source>
</evidence>
<dbReference type="InterPro" id="IPR028896">
    <property type="entry name" value="GcvT/YgfZ/DmdA"/>
</dbReference>
<dbReference type="PANTHER" id="PTHR43757">
    <property type="entry name" value="AMINOMETHYLTRANSFERASE"/>
    <property type="match status" value="1"/>
</dbReference>
<comment type="similarity">
    <text evidence="3 10">Belongs to the GcvT family.</text>
</comment>
<comment type="function">
    <text evidence="1 10">The glycine cleavage system catalyzes the degradation of glycine.</text>
</comment>
<organism evidence="14">
    <name type="scientific">Echinostoma caproni</name>
    <dbReference type="NCBI Taxonomy" id="27848"/>
    <lineage>
        <taxon>Eukaryota</taxon>
        <taxon>Metazoa</taxon>
        <taxon>Spiralia</taxon>
        <taxon>Lophotrochozoa</taxon>
        <taxon>Platyhelminthes</taxon>
        <taxon>Trematoda</taxon>
        <taxon>Digenea</taxon>
        <taxon>Plagiorchiida</taxon>
        <taxon>Echinostomata</taxon>
        <taxon>Echinostomatoidea</taxon>
        <taxon>Echinostomatidae</taxon>
        <taxon>Echinostoma</taxon>
    </lineage>
</organism>
<keyword evidence="13" id="KW-1185">Reference proteome</keyword>
<comment type="subcellular location">
    <subcellularLocation>
        <location evidence="2 10">Mitochondrion</location>
    </subcellularLocation>
</comment>
<dbReference type="Proteomes" id="UP000272942">
    <property type="component" value="Unassembled WGS sequence"/>
</dbReference>
<dbReference type="AlphaFoldDB" id="A0A183BDV8"/>
<gene>
    <name evidence="12" type="ORF">ECPE_LOCUS17393</name>
</gene>
<keyword evidence="8 10" id="KW-0496">Mitochondrion</keyword>
<reference evidence="14" key="1">
    <citation type="submission" date="2016-06" db="UniProtKB">
        <authorList>
            <consortium name="WormBaseParasite"/>
        </authorList>
    </citation>
    <scope>IDENTIFICATION</scope>
</reference>
<keyword evidence="6 10" id="KW-0808">Transferase</keyword>
<evidence type="ECO:0000256" key="9">
    <source>
        <dbReference type="ARBA" id="ARBA00047665"/>
    </source>
</evidence>
<evidence type="ECO:0000256" key="8">
    <source>
        <dbReference type="ARBA" id="ARBA00023128"/>
    </source>
</evidence>